<dbReference type="EMBL" id="JARKIF010000055">
    <property type="protein sequence ID" value="KAJ7606692.1"/>
    <property type="molecule type" value="Genomic_DNA"/>
</dbReference>
<evidence type="ECO:0000256" key="1">
    <source>
        <dbReference type="SAM" id="MobiDB-lite"/>
    </source>
</evidence>
<accession>A0AAD7F9A2</accession>
<feature type="region of interest" description="Disordered" evidence="1">
    <location>
        <begin position="1"/>
        <end position="47"/>
    </location>
</feature>
<dbReference type="AlphaFoldDB" id="A0AAD7F9A2"/>
<reference evidence="2" key="1">
    <citation type="submission" date="2023-03" db="EMBL/GenBank/DDBJ databases">
        <title>Massive genome expansion in bonnet fungi (Mycena s.s.) driven by repeated elements and novel gene families across ecological guilds.</title>
        <authorList>
            <consortium name="Lawrence Berkeley National Laboratory"/>
            <person name="Harder C.B."/>
            <person name="Miyauchi S."/>
            <person name="Viragh M."/>
            <person name="Kuo A."/>
            <person name="Thoen E."/>
            <person name="Andreopoulos B."/>
            <person name="Lu D."/>
            <person name="Skrede I."/>
            <person name="Drula E."/>
            <person name="Henrissat B."/>
            <person name="Morin E."/>
            <person name="Kohler A."/>
            <person name="Barry K."/>
            <person name="LaButti K."/>
            <person name="Morin E."/>
            <person name="Salamov A."/>
            <person name="Lipzen A."/>
            <person name="Mereny Z."/>
            <person name="Hegedus B."/>
            <person name="Baldrian P."/>
            <person name="Stursova M."/>
            <person name="Weitz H."/>
            <person name="Taylor A."/>
            <person name="Grigoriev I.V."/>
            <person name="Nagy L.G."/>
            <person name="Martin F."/>
            <person name="Kauserud H."/>
        </authorList>
    </citation>
    <scope>NUCLEOTIDE SEQUENCE</scope>
    <source>
        <strain evidence="2">9284</strain>
    </source>
</reference>
<protein>
    <submittedName>
        <fullName evidence="2">Uncharacterized protein</fullName>
    </submittedName>
</protein>
<sequence>MEAPSDDELQERSDEEDEEAQDPTVTVDNGDEEDVSHQGKCPRNRDRTQYSRQWFPWTDRIASTDMYTGYLDAPPPTDQSMWEMIKGRRGLPFWAISALSRVPHRMGRFHSLRRLQAGIWLEFNLGPSQIH</sequence>
<organism evidence="2 3">
    <name type="scientific">Roridomyces roridus</name>
    <dbReference type="NCBI Taxonomy" id="1738132"/>
    <lineage>
        <taxon>Eukaryota</taxon>
        <taxon>Fungi</taxon>
        <taxon>Dikarya</taxon>
        <taxon>Basidiomycota</taxon>
        <taxon>Agaricomycotina</taxon>
        <taxon>Agaricomycetes</taxon>
        <taxon>Agaricomycetidae</taxon>
        <taxon>Agaricales</taxon>
        <taxon>Marasmiineae</taxon>
        <taxon>Mycenaceae</taxon>
        <taxon>Roridomyces</taxon>
    </lineage>
</organism>
<gene>
    <name evidence="2" type="ORF">FB45DRAFT_878282</name>
</gene>
<evidence type="ECO:0000313" key="2">
    <source>
        <dbReference type="EMBL" id="KAJ7606692.1"/>
    </source>
</evidence>
<dbReference type="Proteomes" id="UP001221142">
    <property type="component" value="Unassembled WGS sequence"/>
</dbReference>
<proteinExistence type="predicted"/>
<feature type="compositionally biased region" description="Acidic residues" evidence="1">
    <location>
        <begin position="1"/>
        <end position="21"/>
    </location>
</feature>
<comment type="caution">
    <text evidence="2">The sequence shown here is derived from an EMBL/GenBank/DDBJ whole genome shotgun (WGS) entry which is preliminary data.</text>
</comment>
<name>A0AAD7F9A2_9AGAR</name>
<keyword evidence="3" id="KW-1185">Reference proteome</keyword>
<evidence type="ECO:0000313" key="3">
    <source>
        <dbReference type="Proteomes" id="UP001221142"/>
    </source>
</evidence>